<protein>
    <submittedName>
        <fullName evidence="1">Uncharacterized protein</fullName>
    </submittedName>
</protein>
<accession>A0A9W4UNL3</accession>
<comment type="caution">
    <text evidence="1">The sequence shown here is derived from an EMBL/GenBank/DDBJ whole genome shotgun (WGS) entry which is preliminary data.</text>
</comment>
<keyword evidence="2" id="KW-1185">Reference proteome</keyword>
<gene>
    <name evidence="1" type="ORF">PDIGIT_LOCUS10640</name>
</gene>
<evidence type="ECO:0000313" key="2">
    <source>
        <dbReference type="Proteomes" id="UP001152607"/>
    </source>
</evidence>
<evidence type="ECO:0000313" key="1">
    <source>
        <dbReference type="EMBL" id="CAI6337528.1"/>
    </source>
</evidence>
<dbReference type="AlphaFoldDB" id="A0A9W4UNL3"/>
<dbReference type="EMBL" id="CAOQHR010000007">
    <property type="protein sequence ID" value="CAI6337528.1"/>
    <property type="molecule type" value="Genomic_DNA"/>
</dbReference>
<proteinExistence type="predicted"/>
<sequence>MCCLRATDSQAGNLSYHDCRQHIQQEHYSQLAKYGNISIGCRLGMKHQVQVLS</sequence>
<name>A0A9W4UNL3_9PLEO</name>
<reference evidence="1" key="1">
    <citation type="submission" date="2023-01" db="EMBL/GenBank/DDBJ databases">
        <authorList>
            <person name="Van Ghelder C."/>
            <person name="Rancurel C."/>
        </authorList>
    </citation>
    <scope>NUCLEOTIDE SEQUENCE</scope>
    <source>
        <strain evidence="1">CNCM I-4278</strain>
    </source>
</reference>
<dbReference type="Proteomes" id="UP001152607">
    <property type="component" value="Unassembled WGS sequence"/>
</dbReference>
<organism evidence="1 2">
    <name type="scientific">Periconia digitata</name>
    <dbReference type="NCBI Taxonomy" id="1303443"/>
    <lineage>
        <taxon>Eukaryota</taxon>
        <taxon>Fungi</taxon>
        <taxon>Dikarya</taxon>
        <taxon>Ascomycota</taxon>
        <taxon>Pezizomycotina</taxon>
        <taxon>Dothideomycetes</taxon>
        <taxon>Pleosporomycetidae</taxon>
        <taxon>Pleosporales</taxon>
        <taxon>Massarineae</taxon>
        <taxon>Periconiaceae</taxon>
        <taxon>Periconia</taxon>
    </lineage>
</organism>